<proteinExistence type="predicted"/>
<protein>
    <recommendedName>
        <fullName evidence="3">PAS domain-containing protein</fullName>
    </recommendedName>
</protein>
<sequence>MAAPPPLRAGAKRQRKGSDGDLDRSPALPAPGALGGSDSIVPPTADRSPTSKDDFDDEHDKNSKWHKARHREYSKAWRKKKKAEENNLKEEIEQLRKFRSLVEDAPDMLSLVAVEPNFPFVFASAAYDRQVQIAGADLVGRPFCSIVHPMDQAGLTHTISQACAVADPPGVTYRVTNPRIGRVFLVETNFRRVSEGLIAVSTVRDSWLDQDSSHPARPQAARPPSHASLASNARLR</sequence>
<dbReference type="AlphaFoldDB" id="A0A7S3Y425"/>
<feature type="region of interest" description="Disordered" evidence="1">
    <location>
        <begin position="1"/>
        <end position="84"/>
    </location>
</feature>
<feature type="compositionally biased region" description="Basic and acidic residues" evidence="1">
    <location>
        <begin position="49"/>
        <end position="63"/>
    </location>
</feature>
<name>A0A7S3Y425_HETAK</name>
<dbReference type="CDD" id="cd14686">
    <property type="entry name" value="bZIP"/>
    <property type="match status" value="1"/>
</dbReference>
<organism evidence="2">
    <name type="scientific">Heterosigma akashiwo</name>
    <name type="common">Chromophytic alga</name>
    <name type="synonym">Heterosigma carterae</name>
    <dbReference type="NCBI Taxonomy" id="2829"/>
    <lineage>
        <taxon>Eukaryota</taxon>
        <taxon>Sar</taxon>
        <taxon>Stramenopiles</taxon>
        <taxon>Ochrophyta</taxon>
        <taxon>Raphidophyceae</taxon>
        <taxon>Chattonellales</taxon>
        <taxon>Chattonellaceae</taxon>
        <taxon>Heterosigma</taxon>
    </lineage>
</organism>
<evidence type="ECO:0008006" key="3">
    <source>
        <dbReference type="Google" id="ProtNLM"/>
    </source>
</evidence>
<dbReference type="SUPFAM" id="SSF55785">
    <property type="entry name" value="PYP-like sensor domain (PAS domain)"/>
    <property type="match status" value="1"/>
</dbReference>
<evidence type="ECO:0000313" key="2">
    <source>
        <dbReference type="EMBL" id="CAE0640424.1"/>
    </source>
</evidence>
<evidence type="ECO:0000256" key="1">
    <source>
        <dbReference type="SAM" id="MobiDB-lite"/>
    </source>
</evidence>
<accession>A0A7S3Y425</accession>
<feature type="compositionally biased region" description="Basic residues" evidence="1">
    <location>
        <begin position="64"/>
        <end position="81"/>
    </location>
</feature>
<reference evidence="2" key="1">
    <citation type="submission" date="2021-01" db="EMBL/GenBank/DDBJ databases">
        <authorList>
            <person name="Corre E."/>
            <person name="Pelletier E."/>
            <person name="Niang G."/>
            <person name="Scheremetjew M."/>
            <person name="Finn R."/>
            <person name="Kale V."/>
            <person name="Holt S."/>
            <person name="Cochrane G."/>
            <person name="Meng A."/>
            <person name="Brown T."/>
            <person name="Cohen L."/>
        </authorList>
    </citation>
    <scope>NUCLEOTIDE SEQUENCE</scope>
    <source>
        <strain evidence="2">CCMP3107</strain>
    </source>
</reference>
<gene>
    <name evidence="2" type="ORF">HAKA00212_LOCUS19245</name>
</gene>
<feature type="region of interest" description="Disordered" evidence="1">
    <location>
        <begin position="209"/>
        <end position="236"/>
    </location>
</feature>
<dbReference type="Gene3D" id="3.30.450.20">
    <property type="entry name" value="PAS domain"/>
    <property type="match status" value="1"/>
</dbReference>
<dbReference type="InterPro" id="IPR035965">
    <property type="entry name" value="PAS-like_dom_sf"/>
</dbReference>
<dbReference type="EMBL" id="HBIU01042478">
    <property type="protein sequence ID" value="CAE0640424.1"/>
    <property type="molecule type" value="Transcribed_RNA"/>
</dbReference>